<feature type="binding site" evidence="16">
    <location>
        <position position="186"/>
    </location>
    <ligand>
        <name>substrate</name>
    </ligand>
</feature>
<sequence>MVGEEQAMRAAIAASEQVRGTTSPNPPVGCVVLAPGGEVVGVGATRPPGGPHAEVVALRAAGERARGGTAVVTLEPCAHTGRTPPCTDALLAAGVARVVHAVSDPNPVASGGAEVLRAAGVEVRGGLLADEVAAGPLRAWLHSARTGRPHVTWKYAASLDGRSAAADGTSKWISSAESRAEVHRIRARVDAIIAGTGTVRADDPHLTARAPDGTLLDRQPLRVVVGDGDLPSTAKVFDDAAETIRLPGGDPRAALAALAERGVVDVLLEGGPRLAGAFLAARCVDRVLAYVAPVLLGAGPAALGDAGVGSISQAWRLQIEETTMSGPDVRVSAVPQQG</sequence>
<dbReference type="EC" id="1.1.1.193" evidence="14"/>
<evidence type="ECO:0000256" key="13">
    <source>
        <dbReference type="ARBA" id="ARBA00049886"/>
    </source>
</evidence>
<dbReference type="PANTHER" id="PTHR38011:SF7">
    <property type="entry name" value="2,5-DIAMINO-6-RIBOSYLAMINO-4(3H)-PYRIMIDINONE 5'-PHOSPHATE REDUCTASE"/>
    <property type="match status" value="1"/>
</dbReference>
<feature type="binding site" evidence="16">
    <location>
        <position position="269"/>
    </location>
    <ligand>
        <name>substrate</name>
    </ligand>
</feature>
<comment type="pathway">
    <text evidence="3 14">Cofactor biosynthesis; riboflavin biosynthesis; 5-amino-6-(D-ribitylamino)uracil from GTP: step 3/4.</text>
</comment>
<feature type="binding site" evidence="16">
    <location>
        <position position="156"/>
    </location>
    <ligand>
        <name>NADP(+)</name>
        <dbReference type="ChEBI" id="CHEBI:58349"/>
    </ligand>
</feature>
<keyword evidence="8 14" id="KW-0862">Zinc</keyword>
<comment type="similarity">
    <text evidence="4 14">In the N-terminal section; belongs to the cytidine and deoxycytidylate deaminase family.</text>
</comment>
<dbReference type="PANTHER" id="PTHR38011">
    <property type="entry name" value="DIHYDROFOLATE REDUCTASE FAMILY PROTEIN (AFU_ORTHOLOGUE AFUA_8G06820)"/>
    <property type="match status" value="1"/>
</dbReference>
<protein>
    <recommendedName>
        <fullName evidence="14">Riboflavin biosynthesis protein RibD</fullName>
    </recommendedName>
    <domain>
        <recommendedName>
            <fullName evidence="14">Diaminohydroxyphosphoribosylaminopyrimidine deaminase</fullName>
            <shortName evidence="14">DRAP deaminase</shortName>
            <ecNumber evidence="14">3.5.4.26</ecNumber>
        </recommendedName>
        <alternativeName>
            <fullName evidence="14">Riboflavin-specific deaminase</fullName>
        </alternativeName>
    </domain>
    <domain>
        <recommendedName>
            <fullName evidence="14">5-amino-6-(5-phosphoribosylamino)uracil reductase</fullName>
            <ecNumber evidence="14">1.1.1.193</ecNumber>
        </recommendedName>
        <alternativeName>
            <fullName evidence="14">HTP reductase</fullName>
        </alternativeName>
    </domain>
</protein>
<comment type="catalytic activity">
    <reaction evidence="13 14">
        <text>2,5-diamino-6-hydroxy-4-(5-phosphoribosylamino)-pyrimidine + H2O + H(+) = 5-amino-6-(5-phospho-D-ribosylamino)uracil + NH4(+)</text>
        <dbReference type="Rhea" id="RHEA:21868"/>
        <dbReference type="ChEBI" id="CHEBI:15377"/>
        <dbReference type="ChEBI" id="CHEBI:15378"/>
        <dbReference type="ChEBI" id="CHEBI:28938"/>
        <dbReference type="ChEBI" id="CHEBI:58453"/>
        <dbReference type="ChEBI" id="CHEBI:58614"/>
        <dbReference type="EC" id="3.5.4.26"/>
    </reaction>
</comment>
<dbReference type="Gene3D" id="3.40.140.10">
    <property type="entry name" value="Cytidine Deaminase, domain 2"/>
    <property type="match status" value="1"/>
</dbReference>
<evidence type="ECO:0000256" key="1">
    <source>
        <dbReference type="ARBA" id="ARBA00002151"/>
    </source>
</evidence>
<feature type="active site" description="Proton donor" evidence="15">
    <location>
        <position position="54"/>
    </location>
</feature>
<feature type="binding site" evidence="17">
    <location>
        <position position="52"/>
    </location>
    <ligand>
        <name>Zn(2+)</name>
        <dbReference type="ChEBI" id="CHEBI:29105"/>
        <note>catalytic</note>
    </ligand>
</feature>
<organism evidence="19 20">
    <name type="scientific">Saccharopolyspora hordei</name>
    <dbReference type="NCBI Taxonomy" id="1838"/>
    <lineage>
        <taxon>Bacteria</taxon>
        <taxon>Bacillati</taxon>
        <taxon>Actinomycetota</taxon>
        <taxon>Actinomycetes</taxon>
        <taxon>Pseudonocardiales</taxon>
        <taxon>Pseudonocardiaceae</taxon>
        <taxon>Saccharopolyspora</taxon>
    </lineage>
</organism>
<feature type="binding site" evidence="16">
    <location>
        <position position="209"/>
    </location>
    <ligand>
        <name>substrate</name>
    </ligand>
</feature>
<feature type="binding site" evidence="16">
    <location>
        <position position="172"/>
    </location>
    <ligand>
        <name>NADP(+)</name>
        <dbReference type="ChEBI" id="CHEBI:58349"/>
    </ligand>
</feature>
<dbReference type="EC" id="3.5.4.26" evidence="14"/>
<evidence type="ECO:0000256" key="4">
    <source>
        <dbReference type="ARBA" id="ARBA00005259"/>
    </source>
</evidence>
<evidence type="ECO:0000259" key="18">
    <source>
        <dbReference type="PROSITE" id="PS51747"/>
    </source>
</evidence>
<evidence type="ECO:0000256" key="9">
    <source>
        <dbReference type="ARBA" id="ARBA00022857"/>
    </source>
</evidence>
<evidence type="ECO:0000256" key="17">
    <source>
        <dbReference type="PIRSR" id="PIRSR006769-3"/>
    </source>
</evidence>
<evidence type="ECO:0000313" key="19">
    <source>
        <dbReference type="EMBL" id="NYI83736.1"/>
    </source>
</evidence>
<dbReference type="Pfam" id="PF01872">
    <property type="entry name" value="RibD_C"/>
    <property type="match status" value="1"/>
</dbReference>
<dbReference type="InterPro" id="IPR024072">
    <property type="entry name" value="DHFR-like_dom_sf"/>
</dbReference>
<feature type="binding site" evidence="16">
    <location>
        <position position="170"/>
    </location>
    <ligand>
        <name>substrate</name>
    </ligand>
</feature>
<keyword evidence="7 14" id="KW-0479">Metal-binding</keyword>
<dbReference type="Gene3D" id="3.40.430.10">
    <property type="entry name" value="Dihydrofolate Reductase, subunit A"/>
    <property type="match status" value="2"/>
</dbReference>
<feature type="binding site" evidence="16">
    <location>
        <begin position="271"/>
        <end position="277"/>
    </location>
    <ligand>
        <name>NADP(+)</name>
        <dbReference type="ChEBI" id="CHEBI:58349"/>
    </ligand>
</feature>
<feature type="binding site" evidence="17">
    <location>
        <position position="86"/>
    </location>
    <ligand>
        <name>Zn(2+)</name>
        <dbReference type="ChEBI" id="CHEBI:29105"/>
        <note>catalytic</note>
    </ligand>
</feature>
<comment type="caution">
    <text evidence="19">The sequence shown here is derived from an EMBL/GenBank/DDBJ whole genome shotgun (WGS) entry which is preliminary data.</text>
</comment>
<name>A0A853AIX2_9PSEU</name>
<comment type="function">
    <text evidence="1 14">Converts 2,5-diamino-6-(ribosylamino)-4(3h)-pyrimidinone 5'-phosphate into 5-amino-6-(ribosylamino)-2,4(1h,3h)-pyrimidinedione 5'-phosphate.</text>
</comment>
<dbReference type="UniPathway" id="UPA00275">
    <property type="reaction ID" value="UER00401"/>
</dbReference>
<feature type="binding site" evidence="16">
    <location>
        <position position="202"/>
    </location>
    <ligand>
        <name>NADP(+)</name>
        <dbReference type="ChEBI" id="CHEBI:58349"/>
    </ligand>
</feature>
<keyword evidence="11" id="KW-0511">Multifunctional enzyme</keyword>
<evidence type="ECO:0000256" key="10">
    <source>
        <dbReference type="ARBA" id="ARBA00023002"/>
    </source>
</evidence>
<dbReference type="AlphaFoldDB" id="A0A853AIX2"/>
<dbReference type="GO" id="GO:0008835">
    <property type="term" value="F:diaminohydroxyphosphoribosylaminopyrimidine deaminase activity"/>
    <property type="evidence" value="ECO:0007669"/>
    <property type="project" value="UniProtKB-EC"/>
</dbReference>
<feature type="binding site" evidence="16">
    <location>
        <position position="206"/>
    </location>
    <ligand>
        <name>substrate</name>
    </ligand>
</feature>
<evidence type="ECO:0000256" key="11">
    <source>
        <dbReference type="ARBA" id="ARBA00023268"/>
    </source>
</evidence>
<evidence type="ECO:0000313" key="20">
    <source>
        <dbReference type="Proteomes" id="UP000587002"/>
    </source>
</evidence>
<keyword evidence="6 14" id="KW-0686">Riboflavin biosynthesis</keyword>
<dbReference type="PROSITE" id="PS00903">
    <property type="entry name" value="CYT_DCMP_DEAMINASES_1"/>
    <property type="match status" value="1"/>
</dbReference>
<dbReference type="InterPro" id="IPR002125">
    <property type="entry name" value="CMP_dCMP_dom"/>
</dbReference>
<dbReference type="EMBL" id="JACCFJ010000001">
    <property type="protein sequence ID" value="NYI83736.1"/>
    <property type="molecule type" value="Genomic_DNA"/>
</dbReference>
<evidence type="ECO:0000256" key="7">
    <source>
        <dbReference type="ARBA" id="ARBA00022723"/>
    </source>
</evidence>
<dbReference type="InterPro" id="IPR016192">
    <property type="entry name" value="APOBEC/CMP_deaminase_Zn-bd"/>
</dbReference>
<dbReference type="SUPFAM" id="SSF53597">
    <property type="entry name" value="Dihydrofolate reductase-like"/>
    <property type="match status" value="1"/>
</dbReference>
<dbReference type="GO" id="GO:0009231">
    <property type="term" value="P:riboflavin biosynthetic process"/>
    <property type="evidence" value="ECO:0007669"/>
    <property type="project" value="UniProtKB-UniPathway"/>
</dbReference>
<dbReference type="GO" id="GO:0008270">
    <property type="term" value="F:zinc ion binding"/>
    <property type="evidence" value="ECO:0007669"/>
    <property type="project" value="InterPro"/>
</dbReference>
<comment type="catalytic activity">
    <reaction evidence="12 14">
        <text>5-amino-6-(5-phospho-D-ribitylamino)uracil + NADP(+) = 5-amino-6-(5-phospho-D-ribosylamino)uracil + NADPH + H(+)</text>
        <dbReference type="Rhea" id="RHEA:17845"/>
        <dbReference type="ChEBI" id="CHEBI:15378"/>
        <dbReference type="ChEBI" id="CHEBI:57783"/>
        <dbReference type="ChEBI" id="CHEBI:58349"/>
        <dbReference type="ChEBI" id="CHEBI:58421"/>
        <dbReference type="ChEBI" id="CHEBI:58453"/>
        <dbReference type="EC" id="1.1.1.193"/>
    </reaction>
</comment>
<evidence type="ECO:0000256" key="3">
    <source>
        <dbReference type="ARBA" id="ARBA00004910"/>
    </source>
</evidence>
<gene>
    <name evidence="19" type="ORF">HNR68_002366</name>
</gene>
<dbReference type="PROSITE" id="PS51747">
    <property type="entry name" value="CYT_DCMP_DEAMINASES_2"/>
    <property type="match status" value="1"/>
</dbReference>
<feature type="binding site" evidence="16">
    <location>
        <position position="198"/>
    </location>
    <ligand>
        <name>NADP(+)</name>
        <dbReference type="ChEBI" id="CHEBI:58349"/>
    </ligand>
</feature>
<dbReference type="CDD" id="cd01284">
    <property type="entry name" value="Riboflavin_deaminase-reductase"/>
    <property type="match status" value="1"/>
</dbReference>
<accession>A0A853AIX2</accession>
<evidence type="ECO:0000256" key="6">
    <source>
        <dbReference type="ARBA" id="ARBA00022619"/>
    </source>
</evidence>
<proteinExistence type="inferred from homology"/>
<dbReference type="InterPro" id="IPR004794">
    <property type="entry name" value="Eubact_RibD"/>
</dbReference>
<feature type="binding site" evidence="17">
    <location>
        <position position="77"/>
    </location>
    <ligand>
        <name>Zn(2+)</name>
        <dbReference type="ChEBI" id="CHEBI:29105"/>
        <note>catalytic</note>
    </ligand>
</feature>
<reference evidence="19 20" key="1">
    <citation type="submission" date="2020-07" db="EMBL/GenBank/DDBJ databases">
        <title>Sequencing the genomes of 1000 actinobacteria strains.</title>
        <authorList>
            <person name="Klenk H.-P."/>
        </authorList>
    </citation>
    <scope>NUCLEOTIDE SEQUENCE [LARGE SCALE GENOMIC DNA]</scope>
    <source>
        <strain evidence="19 20">DSM 44065</strain>
    </source>
</reference>
<evidence type="ECO:0000256" key="14">
    <source>
        <dbReference type="PIRNR" id="PIRNR006769"/>
    </source>
</evidence>
<dbReference type="GO" id="GO:0008703">
    <property type="term" value="F:5-amino-6-(5-phosphoribosylamino)uracil reductase activity"/>
    <property type="evidence" value="ECO:0007669"/>
    <property type="project" value="UniProtKB-EC"/>
</dbReference>
<feature type="domain" description="CMP/dCMP-type deaminase" evidence="18">
    <location>
        <begin position="2"/>
        <end position="124"/>
    </location>
</feature>
<comment type="cofactor">
    <cofactor evidence="14 17">
        <name>Zn(2+)</name>
        <dbReference type="ChEBI" id="CHEBI:29105"/>
    </cofactor>
    <text evidence="14 17">Binds 1 zinc ion.</text>
</comment>
<dbReference type="NCBIfam" id="TIGR00326">
    <property type="entry name" value="eubact_ribD"/>
    <property type="match status" value="1"/>
</dbReference>
<comment type="pathway">
    <text evidence="2 14">Cofactor biosynthesis; riboflavin biosynthesis; 5-amino-6-(D-ribitylamino)uracil from GTP: step 2/4.</text>
</comment>
<dbReference type="PIRSF" id="PIRSF006769">
    <property type="entry name" value="RibD"/>
    <property type="match status" value="1"/>
</dbReference>
<dbReference type="InterPro" id="IPR016193">
    <property type="entry name" value="Cytidine_deaminase-like"/>
</dbReference>
<evidence type="ECO:0000256" key="16">
    <source>
        <dbReference type="PIRSR" id="PIRSR006769-2"/>
    </source>
</evidence>
<evidence type="ECO:0000256" key="12">
    <source>
        <dbReference type="ARBA" id="ARBA00049861"/>
    </source>
</evidence>
<keyword evidence="14 19" id="KW-0378">Hydrolase</keyword>
<keyword evidence="9 14" id="KW-0521">NADP</keyword>
<keyword evidence="20" id="KW-1185">Reference proteome</keyword>
<evidence type="ECO:0000256" key="5">
    <source>
        <dbReference type="ARBA" id="ARBA00007417"/>
    </source>
</evidence>
<dbReference type="InterPro" id="IPR002734">
    <property type="entry name" value="RibDG_C"/>
</dbReference>
<dbReference type="InterPro" id="IPR050765">
    <property type="entry name" value="Riboflavin_Biosynth_HTPR"/>
</dbReference>
<dbReference type="SUPFAM" id="SSF53927">
    <property type="entry name" value="Cytidine deaminase-like"/>
    <property type="match status" value="1"/>
</dbReference>
<evidence type="ECO:0000256" key="2">
    <source>
        <dbReference type="ARBA" id="ARBA00004882"/>
    </source>
</evidence>
<evidence type="ECO:0000256" key="15">
    <source>
        <dbReference type="PIRSR" id="PIRSR006769-1"/>
    </source>
</evidence>
<dbReference type="Pfam" id="PF00383">
    <property type="entry name" value="dCMP_cyt_deam_1"/>
    <property type="match status" value="1"/>
</dbReference>
<dbReference type="Proteomes" id="UP000587002">
    <property type="component" value="Unassembled WGS sequence"/>
</dbReference>
<comment type="similarity">
    <text evidence="5 14">In the C-terminal section; belongs to the HTP reductase family.</text>
</comment>
<dbReference type="RefSeq" id="WP_179720415.1">
    <property type="nucleotide sequence ID" value="NZ_BAABFH010000001.1"/>
</dbReference>
<keyword evidence="10 14" id="KW-0560">Oxidoreductase</keyword>
<evidence type="ECO:0000256" key="8">
    <source>
        <dbReference type="ARBA" id="ARBA00022833"/>
    </source>
</evidence>